<dbReference type="EMBL" id="LUEZ02000188">
    <property type="protein sequence ID" value="RDB15171.1"/>
    <property type="molecule type" value="Genomic_DNA"/>
</dbReference>
<evidence type="ECO:0000313" key="2">
    <source>
        <dbReference type="EMBL" id="RDB15171.1"/>
    </source>
</evidence>
<protein>
    <submittedName>
        <fullName evidence="2">Uncharacterized protein</fullName>
    </submittedName>
</protein>
<dbReference type="Proteomes" id="UP000076154">
    <property type="component" value="Unassembled WGS sequence"/>
</dbReference>
<evidence type="ECO:0000256" key="1">
    <source>
        <dbReference type="SAM" id="MobiDB-lite"/>
    </source>
</evidence>
<feature type="compositionally biased region" description="Basic and acidic residues" evidence="1">
    <location>
        <begin position="40"/>
        <end position="51"/>
    </location>
</feature>
<evidence type="ECO:0000313" key="3">
    <source>
        <dbReference type="Proteomes" id="UP000076154"/>
    </source>
</evidence>
<proteinExistence type="predicted"/>
<dbReference type="AlphaFoldDB" id="A0A369IZK7"/>
<gene>
    <name evidence="2" type="ORF">Hypma_004849</name>
</gene>
<feature type="region of interest" description="Disordered" evidence="1">
    <location>
        <begin position="1"/>
        <end position="77"/>
    </location>
</feature>
<reference evidence="2" key="1">
    <citation type="submission" date="2018-04" db="EMBL/GenBank/DDBJ databases">
        <title>Whole genome sequencing of Hypsizygus marmoreus.</title>
        <authorList>
            <person name="Choi I.-G."/>
            <person name="Min B."/>
            <person name="Kim J.-G."/>
            <person name="Kim S."/>
            <person name="Oh Y.-L."/>
            <person name="Kong W.-S."/>
            <person name="Park H."/>
            <person name="Jeong J."/>
            <person name="Song E.-S."/>
        </authorList>
    </citation>
    <scope>NUCLEOTIDE SEQUENCE [LARGE SCALE GENOMIC DNA]</scope>
    <source>
        <strain evidence="2">51987-8</strain>
    </source>
</reference>
<sequence length="77" mass="8400">MAGDDDEVEEQRWLFRSNGGSEYTTAGGATADGFMKKRHASDEATRFRPDHAGGTTADGFRNGHDRHNAGGQRGFQK</sequence>
<organism evidence="2 3">
    <name type="scientific">Hypsizygus marmoreus</name>
    <name type="common">White beech mushroom</name>
    <name type="synonym">Agaricus marmoreus</name>
    <dbReference type="NCBI Taxonomy" id="39966"/>
    <lineage>
        <taxon>Eukaryota</taxon>
        <taxon>Fungi</taxon>
        <taxon>Dikarya</taxon>
        <taxon>Basidiomycota</taxon>
        <taxon>Agaricomycotina</taxon>
        <taxon>Agaricomycetes</taxon>
        <taxon>Agaricomycetidae</taxon>
        <taxon>Agaricales</taxon>
        <taxon>Tricholomatineae</taxon>
        <taxon>Lyophyllaceae</taxon>
        <taxon>Hypsizygus</taxon>
    </lineage>
</organism>
<accession>A0A369IZK7</accession>
<dbReference type="InParanoid" id="A0A369IZK7"/>
<keyword evidence="3" id="KW-1185">Reference proteome</keyword>
<comment type="caution">
    <text evidence="2">The sequence shown here is derived from an EMBL/GenBank/DDBJ whole genome shotgun (WGS) entry which is preliminary data.</text>
</comment>
<name>A0A369IZK7_HYPMA</name>